<comment type="caution">
    <text evidence="2">The sequence shown here is derived from an EMBL/GenBank/DDBJ whole genome shotgun (WGS) entry which is preliminary data.</text>
</comment>
<dbReference type="EMBL" id="JANLCJ010000470">
    <property type="protein sequence ID" value="MCS5737170.1"/>
    <property type="molecule type" value="Genomic_DNA"/>
</dbReference>
<evidence type="ECO:0008006" key="4">
    <source>
        <dbReference type="Google" id="ProtNLM"/>
    </source>
</evidence>
<evidence type="ECO:0000256" key="1">
    <source>
        <dbReference type="SAM" id="MobiDB-lite"/>
    </source>
</evidence>
<dbReference type="RefSeq" id="WP_259543496.1">
    <property type="nucleotide sequence ID" value="NZ_JANLCJ010000470.1"/>
</dbReference>
<accession>A0ABT2HB36</accession>
<feature type="region of interest" description="Disordered" evidence="1">
    <location>
        <begin position="48"/>
        <end position="109"/>
    </location>
</feature>
<name>A0ABT2HB36_9MICO</name>
<organism evidence="2 3">
    <name type="scientific">Herbiconiux daphne</name>
    <dbReference type="NCBI Taxonomy" id="2970914"/>
    <lineage>
        <taxon>Bacteria</taxon>
        <taxon>Bacillati</taxon>
        <taxon>Actinomycetota</taxon>
        <taxon>Actinomycetes</taxon>
        <taxon>Micrococcales</taxon>
        <taxon>Microbacteriaceae</taxon>
        <taxon>Herbiconiux</taxon>
    </lineage>
</organism>
<reference evidence="2" key="1">
    <citation type="submission" date="2022-08" db="EMBL/GenBank/DDBJ databases">
        <authorList>
            <person name="Deng Y."/>
            <person name="Han X.-F."/>
            <person name="Zhang Y.-Q."/>
        </authorList>
    </citation>
    <scope>NUCLEOTIDE SEQUENCE</scope>
    <source>
        <strain evidence="2">CPCC 203386</strain>
    </source>
</reference>
<feature type="compositionally biased region" description="Polar residues" evidence="1">
    <location>
        <begin position="68"/>
        <end position="87"/>
    </location>
</feature>
<gene>
    <name evidence="2" type="ORF">N1032_25920</name>
</gene>
<feature type="non-terminal residue" evidence="2">
    <location>
        <position position="1"/>
    </location>
</feature>
<sequence length="164" mass="17930">PNALLGYNQGTGGARQMLSGKKPMAQEGYNYMRNKKFSPEYIAKDASVPVPTQAPASTEIVNLGQEGVQPQTPDKFSQASLMSNTPDQAPQQPQQQPQQQQPQERELSDSEKINLFASKIRGLFDNASVYQNTAANQVRSGVVDHWMVSSPGMRKTAALFGGFQ</sequence>
<protein>
    <recommendedName>
        <fullName evidence="4">Transglycosylase SLT domain-containing protein</fullName>
    </recommendedName>
</protein>
<proteinExistence type="predicted"/>
<keyword evidence="3" id="KW-1185">Reference proteome</keyword>
<evidence type="ECO:0000313" key="2">
    <source>
        <dbReference type="EMBL" id="MCS5737170.1"/>
    </source>
</evidence>
<feature type="region of interest" description="Disordered" evidence="1">
    <location>
        <begin position="1"/>
        <end position="21"/>
    </location>
</feature>
<dbReference type="Proteomes" id="UP001165586">
    <property type="component" value="Unassembled WGS sequence"/>
</dbReference>
<evidence type="ECO:0000313" key="3">
    <source>
        <dbReference type="Proteomes" id="UP001165586"/>
    </source>
</evidence>
<feature type="compositionally biased region" description="Low complexity" evidence="1">
    <location>
        <begin position="88"/>
        <end position="102"/>
    </location>
</feature>